<evidence type="ECO:0000313" key="7">
    <source>
        <dbReference type="Proteomes" id="UP000727407"/>
    </source>
</evidence>
<evidence type="ECO:0000256" key="1">
    <source>
        <dbReference type="ARBA" id="ARBA00004613"/>
    </source>
</evidence>
<evidence type="ECO:0000256" key="5">
    <source>
        <dbReference type="SAM" id="SignalP"/>
    </source>
</evidence>
<dbReference type="InterPro" id="IPR012674">
    <property type="entry name" value="Calycin"/>
</dbReference>
<accession>A0A8J4X0P4</accession>
<feature type="chain" id="PRO_5035158124" evidence="5">
    <location>
        <begin position="20"/>
        <end position="185"/>
    </location>
</feature>
<evidence type="ECO:0000256" key="4">
    <source>
        <dbReference type="ARBA" id="ARBA00023180"/>
    </source>
</evidence>
<evidence type="ECO:0000313" key="6">
    <source>
        <dbReference type="EMBL" id="KAF5889323.1"/>
    </source>
</evidence>
<keyword evidence="3 5" id="KW-0732">Signal</keyword>
<reference evidence="6" key="1">
    <citation type="submission" date="2020-07" db="EMBL/GenBank/DDBJ databases">
        <title>Clarias magur genome sequencing, assembly and annotation.</title>
        <authorList>
            <person name="Kushwaha B."/>
            <person name="Kumar R."/>
            <person name="Das P."/>
            <person name="Joshi C.G."/>
            <person name="Kumar D."/>
            <person name="Nagpure N.S."/>
            <person name="Pandey M."/>
            <person name="Agarwal S."/>
            <person name="Srivastava S."/>
            <person name="Singh M."/>
            <person name="Sahoo L."/>
            <person name="Jayasankar P."/>
            <person name="Meher P.K."/>
            <person name="Koringa P.G."/>
            <person name="Iquebal M.A."/>
            <person name="Das S.P."/>
            <person name="Bit A."/>
            <person name="Patnaik S."/>
            <person name="Patel N."/>
            <person name="Shah T.M."/>
            <person name="Hinsu A."/>
            <person name="Jena J.K."/>
        </authorList>
    </citation>
    <scope>NUCLEOTIDE SEQUENCE</scope>
    <source>
        <strain evidence="6">CIFAMagur01</strain>
        <tissue evidence="6">Testis</tissue>
    </source>
</reference>
<dbReference type="OrthoDB" id="8678705at2759"/>
<dbReference type="Proteomes" id="UP000727407">
    <property type="component" value="Unassembled WGS sequence"/>
</dbReference>
<dbReference type="Gene3D" id="2.40.128.20">
    <property type="match status" value="1"/>
</dbReference>
<feature type="signal peptide" evidence="5">
    <location>
        <begin position="1"/>
        <end position="19"/>
    </location>
</feature>
<organism evidence="6 7">
    <name type="scientific">Clarias magur</name>
    <name type="common">Asian catfish</name>
    <name type="synonym">Macropteronotus magur</name>
    <dbReference type="NCBI Taxonomy" id="1594786"/>
    <lineage>
        <taxon>Eukaryota</taxon>
        <taxon>Metazoa</taxon>
        <taxon>Chordata</taxon>
        <taxon>Craniata</taxon>
        <taxon>Vertebrata</taxon>
        <taxon>Euteleostomi</taxon>
        <taxon>Actinopterygii</taxon>
        <taxon>Neopterygii</taxon>
        <taxon>Teleostei</taxon>
        <taxon>Ostariophysi</taxon>
        <taxon>Siluriformes</taxon>
        <taxon>Clariidae</taxon>
        <taxon>Clarias</taxon>
    </lineage>
</organism>
<name>A0A8J4X0P4_CLAMG</name>
<evidence type="ECO:0000256" key="2">
    <source>
        <dbReference type="ARBA" id="ARBA00022525"/>
    </source>
</evidence>
<keyword evidence="2" id="KW-0964">Secreted</keyword>
<proteinExistence type="predicted"/>
<comment type="caution">
    <text evidence="6">The sequence shown here is derived from an EMBL/GenBank/DDBJ whole genome shotgun (WGS) entry which is preliminary data.</text>
</comment>
<keyword evidence="7" id="KW-1185">Reference proteome</keyword>
<gene>
    <name evidence="6" type="ORF">DAT39_020977</name>
</gene>
<comment type="subcellular location">
    <subcellularLocation>
        <location evidence="1">Secreted</location>
    </subcellularLocation>
</comment>
<keyword evidence="4" id="KW-0325">Glycoprotein</keyword>
<dbReference type="EMBL" id="QNUK01000826">
    <property type="protein sequence ID" value="KAF5889323.1"/>
    <property type="molecule type" value="Genomic_DNA"/>
</dbReference>
<protein>
    <submittedName>
        <fullName evidence="6">Saxitoxin and tetrodotoxin-binding protein 2-like</fullName>
    </submittedName>
</protein>
<dbReference type="SUPFAM" id="SSF50814">
    <property type="entry name" value="Lipocalins"/>
    <property type="match status" value="1"/>
</dbReference>
<evidence type="ECO:0000256" key="3">
    <source>
        <dbReference type="ARBA" id="ARBA00022729"/>
    </source>
</evidence>
<sequence length="185" mass="20899">MAFLRYSFALALLSGLAFSFRIEPNCKELTKPLQLDGDYSSIMGKWTAAVGASEGIVGMIIQTMETHWIELSPGANDKIMRVKQAYRLDNTCRHDTMELPLSSANIPEHPNGGSIQYYLLPSCSNCLIGYLDQADKYYHSRVLMLFSREREVSTSTVDLFKKQAECLGFPELFTFYNKVSELCPE</sequence>
<dbReference type="PANTHER" id="PTHR11967:SF2">
    <property type="entry name" value="ALPHA-1-ACID GLYCOPROTEIN 1"/>
    <property type="match status" value="1"/>
</dbReference>
<dbReference type="GO" id="GO:0005576">
    <property type="term" value="C:extracellular region"/>
    <property type="evidence" value="ECO:0007669"/>
    <property type="project" value="UniProtKB-SubCell"/>
</dbReference>
<dbReference type="AlphaFoldDB" id="A0A8J4X0P4"/>
<dbReference type="PANTHER" id="PTHR11967">
    <property type="entry name" value="ALPHA-1-ACID GLYCOPROTEIN"/>
    <property type="match status" value="1"/>
</dbReference>